<gene>
    <name evidence="1" type="ORF">DERYTH_LOCUS14749</name>
</gene>
<dbReference type="Proteomes" id="UP000789405">
    <property type="component" value="Unassembled WGS sequence"/>
</dbReference>
<evidence type="ECO:0000313" key="2">
    <source>
        <dbReference type="Proteomes" id="UP000789405"/>
    </source>
</evidence>
<name>A0A9N9IAX6_9GLOM</name>
<accession>A0A9N9IAX6</accession>
<dbReference type="EMBL" id="CAJVPY010011352">
    <property type="protein sequence ID" value="CAG8726378.1"/>
    <property type="molecule type" value="Genomic_DNA"/>
</dbReference>
<reference evidence="1" key="1">
    <citation type="submission" date="2021-06" db="EMBL/GenBank/DDBJ databases">
        <authorList>
            <person name="Kallberg Y."/>
            <person name="Tangrot J."/>
            <person name="Rosling A."/>
        </authorList>
    </citation>
    <scope>NUCLEOTIDE SEQUENCE</scope>
    <source>
        <strain evidence="1">MA453B</strain>
    </source>
</reference>
<evidence type="ECO:0000313" key="1">
    <source>
        <dbReference type="EMBL" id="CAG8726378.1"/>
    </source>
</evidence>
<dbReference type="AlphaFoldDB" id="A0A9N9IAX6"/>
<keyword evidence="2" id="KW-1185">Reference proteome</keyword>
<protein>
    <submittedName>
        <fullName evidence="1">21734_t:CDS:1</fullName>
    </submittedName>
</protein>
<proteinExistence type="predicted"/>
<comment type="caution">
    <text evidence="1">The sequence shown here is derived from an EMBL/GenBank/DDBJ whole genome shotgun (WGS) entry which is preliminary data.</text>
</comment>
<organism evidence="1 2">
    <name type="scientific">Dentiscutata erythropus</name>
    <dbReference type="NCBI Taxonomy" id="1348616"/>
    <lineage>
        <taxon>Eukaryota</taxon>
        <taxon>Fungi</taxon>
        <taxon>Fungi incertae sedis</taxon>
        <taxon>Mucoromycota</taxon>
        <taxon>Glomeromycotina</taxon>
        <taxon>Glomeromycetes</taxon>
        <taxon>Diversisporales</taxon>
        <taxon>Gigasporaceae</taxon>
        <taxon>Dentiscutata</taxon>
    </lineage>
</organism>
<sequence>QEELAHNSKDHLEIVKDILLEKECGVLDYRLKELIKDEYKQIQNP</sequence>
<feature type="non-terminal residue" evidence="1">
    <location>
        <position position="1"/>
    </location>
</feature>